<feature type="region of interest" description="Disordered" evidence="1">
    <location>
        <begin position="42"/>
        <end position="158"/>
    </location>
</feature>
<organism evidence="2 3">
    <name type="scientific">Pleurodeles waltl</name>
    <name type="common">Iberian ribbed newt</name>
    <dbReference type="NCBI Taxonomy" id="8319"/>
    <lineage>
        <taxon>Eukaryota</taxon>
        <taxon>Metazoa</taxon>
        <taxon>Chordata</taxon>
        <taxon>Craniata</taxon>
        <taxon>Vertebrata</taxon>
        <taxon>Euteleostomi</taxon>
        <taxon>Amphibia</taxon>
        <taxon>Batrachia</taxon>
        <taxon>Caudata</taxon>
        <taxon>Salamandroidea</taxon>
        <taxon>Salamandridae</taxon>
        <taxon>Pleurodelinae</taxon>
        <taxon>Pleurodeles</taxon>
    </lineage>
</organism>
<reference evidence="2" key="1">
    <citation type="journal article" date="2022" name="bioRxiv">
        <title>Sequencing and chromosome-scale assembly of the giantPleurodeles waltlgenome.</title>
        <authorList>
            <person name="Brown T."/>
            <person name="Elewa A."/>
            <person name="Iarovenko S."/>
            <person name="Subramanian E."/>
            <person name="Araus A.J."/>
            <person name="Petzold A."/>
            <person name="Susuki M."/>
            <person name="Suzuki K.-i.T."/>
            <person name="Hayashi T."/>
            <person name="Toyoda A."/>
            <person name="Oliveira C."/>
            <person name="Osipova E."/>
            <person name="Leigh N.D."/>
            <person name="Simon A."/>
            <person name="Yun M.H."/>
        </authorList>
    </citation>
    <scope>NUCLEOTIDE SEQUENCE</scope>
    <source>
        <strain evidence="2">20211129_DDA</strain>
        <tissue evidence="2">Liver</tissue>
    </source>
</reference>
<evidence type="ECO:0000313" key="2">
    <source>
        <dbReference type="EMBL" id="KAJ1131393.1"/>
    </source>
</evidence>
<name>A0AAV7PT11_PLEWA</name>
<dbReference type="AlphaFoldDB" id="A0AAV7PT11"/>
<evidence type="ECO:0000256" key="1">
    <source>
        <dbReference type="SAM" id="MobiDB-lite"/>
    </source>
</evidence>
<evidence type="ECO:0000313" key="3">
    <source>
        <dbReference type="Proteomes" id="UP001066276"/>
    </source>
</evidence>
<feature type="region of interest" description="Disordered" evidence="1">
    <location>
        <begin position="1"/>
        <end position="23"/>
    </location>
</feature>
<feature type="compositionally biased region" description="Polar residues" evidence="1">
    <location>
        <begin position="43"/>
        <end position="55"/>
    </location>
</feature>
<feature type="compositionally biased region" description="Basic and acidic residues" evidence="1">
    <location>
        <begin position="94"/>
        <end position="109"/>
    </location>
</feature>
<accession>A0AAV7PT11</accession>
<proteinExistence type="predicted"/>
<comment type="caution">
    <text evidence="2">The sequence shown here is derived from an EMBL/GenBank/DDBJ whole genome shotgun (WGS) entry which is preliminary data.</text>
</comment>
<sequence length="158" mass="17301">MAPLSRCYSSSIGGGRIHRGQLRRPDSNATFHLAVRVGLPPLGSTNTPARCTTQPGAAPSAHSLTRAERRPSHHLPAGIALPALPDNCRHRLPRRQEKENKESRWERGTHSPAAVTVPHRLPPSQQQLPQNAEHRHTAYSEARPALPCPLLPHAPIAR</sequence>
<gene>
    <name evidence="2" type="ORF">NDU88_009730</name>
</gene>
<dbReference type="Proteomes" id="UP001066276">
    <property type="component" value="Chromosome 7"/>
</dbReference>
<dbReference type="EMBL" id="JANPWB010000011">
    <property type="protein sequence ID" value="KAJ1131393.1"/>
    <property type="molecule type" value="Genomic_DNA"/>
</dbReference>
<protein>
    <submittedName>
        <fullName evidence="2">Uncharacterized protein</fullName>
    </submittedName>
</protein>
<keyword evidence="3" id="KW-1185">Reference proteome</keyword>